<evidence type="ECO:0000256" key="3">
    <source>
        <dbReference type="ARBA" id="ARBA00022679"/>
    </source>
</evidence>
<feature type="transmembrane region" description="Helical" evidence="10">
    <location>
        <begin position="167"/>
        <end position="184"/>
    </location>
</feature>
<dbReference type="GO" id="GO:0019367">
    <property type="term" value="P:fatty acid elongation, saturated fatty acid"/>
    <property type="evidence" value="ECO:0007669"/>
    <property type="project" value="TreeGrafter"/>
</dbReference>
<feature type="transmembrane region" description="Helical" evidence="10">
    <location>
        <begin position="229"/>
        <end position="249"/>
    </location>
</feature>
<dbReference type="AlphaFoldDB" id="A0A5B8MVS6"/>
<feature type="transmembrane region" description="Helical" evidence="10">
    <location>
        <begin position="132"/>
        <end position="155"/>
    </location>
</feature>
<keyword evidence="3" id="KW-0808">Transferase</keyword>
<dbReference type="PANTHER" id="PTHR11157:SF126">
    <property type="entry name" value="ELONGATION OF VERY LONG CHAIN FATTY ACIDS PROTEIN"/>
    <property type="match status" value="1"/>
</dbReference>
<keyword evidence="6 10" id="KW-1133">Transmembrane helix</keyword>
<evidence type="ECO:0000256" key="6">
    <source>
        <dbReference type="ARBA" id="ARBA00022989"/>
    </source>
</evidence>
<dbReference type="EMBL" id="CP031047">
    <property type="protein sequence ID" value="QDZ24653.1"/>
    <property type="molecule type" value="Genomic_DNA"/>
</dbReference>
<evidence type="ECO:0000256" key="9">
    <source>
        <dbReference type="ARBA" id="ARBA00023160"/>
    </source>
</evidence>
<evidence type="ECO:0000313" key="11">
    <source>
        <dbReference type="EMBL" id="QDZ24653.1"/>
    </source>
</evidence>
<dbReference type="GO" id="GO:0034625">
    <property type="term" value="P:fatty acid elongation, monounsaturated fatty acid"/>
    <property type="evidence" value="ECO:0007669"/>
    <property type="project" value="TreeGrafter"/>
</dbReference>
<gene>
    <name evidence="11" type="ORF">A3770_14p71710</name>
</gene>
<keyword evidence="7" id="KW-0443">Lipid metabolism</keyword>
<feature type="transmembrane region" description="Helical" evidence="10">
    <location>
        <begin position="55"/>
        <end position="74"/>
    </location>
</feature>
<keyword evidence="4 10" id="KW-0812">Transmembrane</keyword>
<dbReference type="STRING" id="1764295.A0A5B8MVS6"/>
<keyword evidence="2" id="KW-0444">Lipid biosynthesis</keyword>
<keyword evidence="5" id="KW-0276">Fatty acid metabolism</keyword>
<protein>
    <submittedName>
        <fullName evidence="11">Fatty acid elongase</fullName>
    </submittedName>
</protein>
<keyword evidence="9" id="KW-0275">Fatty acid biosynthesis</keyword>
<evidence type="ECO:0000256" key="5">
    <source>
        <dbReference type="ARBA" id="ARBA00022832"/>
    </source>
</evidence>
<sequence>MQEVVQVVQAKWAEWDAIVDPIVFQGIEKVFGEDIRKYPSLALRQQSKLIQSPTLVVTSSLFYVLFVSVAKLVVNQKPKGAKDPQWLKNLVFVHNVFLVVLSTYMAGGIANEVYKNGYSLWGSPYNEKETELARFFLIFTLSKLYEYLDTVIMVLKRNMYQVTFLHCYHHVSVSFFWWMAYYIMPGGEGWLGAALNSFVHVIMYSYYLLATLSSNNPSFRKKYLWWGRYLTTFQMLQFVENGLHCVYMLRNKTYSAVMAKFGVYYMVTLLFLFGNFFVRKYVLGGSKSKAKRQ</sequence>
<keyword evidence="8 10" id="KW-0472">Membrane</keyword>
<reference evidence="11 12" key="1">
    <citation type="submission" date="2018-07" db="EMBL/GenBank/DDBJ databases">
        <title>The complete nuclear genome of the prasinophyte Chloropicon primus (CCMP1205).</title>
        <authorList>
            <person name="Pombert J.-F."/>
            <person name="Otis C."/>
            <person name="Turmel M."/>
            <person name="Lemieux C."/>
        </authorList>
    </citation>
    <scope>NUCLEOTIDE SEQUENCE [LARGE SCALE GENOMIC DNA]</scope>
    <source>
        <strain evidence="11 12">CCMP1205</strain>
    </source>
</reference>
<evidence type="ECO:0000256" key="4">
    <source>
        <dbReference type="ARBA" id="ARBA00022692"/>
    </source>
</evidence>
<evidence type="ECO:0000256" key="10">
    <source>
        <dbReference type="SAM" id="Phobius"/>
    </source>
</evidence>
<dbReference type="InterPro" id="IPR002076">
    <property type="entry name" value="ELO_fam"/>
</dbReference>
<feature type="transmembrane region" description="Helical" evidence="10">
    <location>
        <begin position="86"/>
        <end position="110"/>
    </location>
</feature>
<dbReference type="GO" id="GO:0042761">
    <property type="term" value="P:very long-chain fatty acid biosynthetic process"/>
    <property type="evidence" value="ECO:0007669"/>
    <property type="project" value="TreeGrafter"/>
</dbReference>
<feature type="transmembrane region" description="Helical" evidence="10">
    <location>
        <begin position="190"/>
        <end position="209"/>
    </location>
</feature>
<evidence type="ECO:0000256" key="1">
    <source>
        <dbReference type="ARBA" id="ARBA00004141"/>
    </source>
</evidence>
<dbReference type="GO" id="GO:0005789">
    <property type="term" value="C:endoplasmic reticulum membrane"/>
    <property type="evidence" value="ECO:0007669"/>
    <property type="project" value="TreeGrafter"/>
</dbReference>
<evidence type="ECO:0000313" key="12">
    <source>
        <dbReference type="Proteomes" id="UP000316726"/>
    </source>
</evidence>
<evidence type="ECO:0000256" key="8">
    <source>
        <dbReference type="ARBA" id="ARBA00023136"/>
    </source>
</evidence>
<feature type="transmembrane region" description="Helical" evidence="10">
    <location>
        <begin position="261"/>
        <end position="282"/>
    </location>
</feature>
<dbReference type="GO" id="GO:0009922">
    <property type="term" value="F:fatty acid elongase activity"/>
    <property type="evidence" value="ECO:0007669"/>
    <property type="project" value="InterPro"/>
</dbReference>
<name>A0A5B8MVS6_9CHLO</name>
<accession>A0A5B8MVS6</accession>
<evidence type="ECO:0000256" key="2">
    <source>
        <dbReference type="ARBA" id="ARBA00022516"/>
    </source>
</evidence>
<evidence type="ECO:0000256" key="7">
    <source>
        <dbReference type="ARBA" id="ARBA00023098"/>
    </source>
</evidence>
<keyword evidence="12" id="KW-1185">Reference proteome</keyword>
<comment type="subcellular location">
    <subcellularLocation>
        <location evidence="1">Membrane</location>
        <topology evidence="1">Multi-pass membrane protein</topology>
    </subcellularLocation>
</comment>
<proteinExistence type="predicted"/>
<dbReference type="Pfam" id="PF01151">
    <property type="entry name" value="ELO"/>
    <property type="match status" value="1"/>
</dbReference>
<dbReference type="PANTHER" id="PTHR11157">
    <property type="entry name" value="FATTY ACID ACYL TRANSFERASE-RELATED"/>
    <property type="match status" value="1"/>
</dbReference>
<dbReference type="OrthoDB" id="434092at2759"/>
<organism evidence="11 12">
    <name type="scientific">Chloropicon primus</name>
    <dbReference type="NCBI Taxonomy" id="1764295"/>
    <lineage>
        <taxon>Eukaryota</taxon>
        <taxon>Viridiplantae</taxon>
        <taxon>Chlorophyta</taxon>
        <taxon>Chloropicophyceae</taxon>
        <taxon>Chloropicales</taxon>
        <taxon>Chloropicaceae</taxon>
        <taxon>Chloropicon</taxon>
    </lineage>
</organism>
<dbReference type="GO" id="GO:0034626">
    <property type="term" value="P:fatty acid elongation, polyunsaturated fatty acid"/>
    <property type="evidence" value="ECO:0007669"/>
    <property type="project" value="TreeGrafter"/>
</dbReference>
<dbReference type="Proteomes" id="UP000316726">
    <property type="component" value="Chromosome 14"/>
</dbReference>
<dbReference type="GO" id="GO:0030148">
    <property type="term" value="P:sphingolipid biosynthetic process"/>
    <property type="evidence" value="ECO:0007669"/>
    <property type="project" value="TreeGrafter"/>
</dbReference>